<name>A0A5C6FR25_9PLAN</name>
<dbReference type="AlphaFoldDB" id="A0A5C6FR25"/>
<evidence type="ECO:0000256" key="1">
    <source>
        <dbReference type="SAM" id="MobiDB-lite"/>
    </source>
</evidence>
<dbReference type="EMBL" id="SJPZ01000002">
    <property type="protein sequence ID" value="TWU62946.1"/>
    <property type="molecule type" value="Genomic_DNA"/>
</dbReference>
<dbReference type="RefSeq" id="WP_146415651.1">
    <property type="nucleotide sequence ID" value="NZ_SJPZ01000002.1"/>
</dbReference>
<accession>A0A5C6FR25</accession>
<proteinExistence type="predicted"/>
<gene>
    <name evidence="2" type="ORF">V7x_46830</name>
</gene>
<evidence type="ECO:0000313" key="3">
    <source>
        <dbReference type="Proteomes" id="UP000316476"/>
    </source>
</evidence>
<sequence length="76" mass="8155">MTASNPHGNNGTTAAAQTTEDVSAETLGQWGELRASMLTVDATELSQWIGDDLSQMEAELIRFSSPKSRGGKTSRR</sequence>
<dbReference type="Proteomes" id="UP000316476">
    <property type="component" value="Unassembled WGS sequence"/>
</dbReference>
<protein>
    <submittedName>
        <fullName evidence="2">Uncharacterized protein</fullName>
    </submittedName>
</protein>
<dbReference type="OrthoDB" id="283118at2"/>
<feature type="compositionally biased region" description="Polar residues" evidence="1">
    <location>
        <begin position="1"/>
        <end position="11"/>
    </location>
</feature>
<feature type="region of interest" description="Disordered" evidence="1">
    <location>
        <begin position="1"/>
        <end position="27"/>
    </location>
</feature>
<evidence type="ECO:0000313" key="2">
    <source>
        <dbReference type="EMBL" id="TWU62946.1"/>
    </source>
</evidence>
<comment type="caution">
    <text evidence="2">The sequence shown here is derived from an EMBL/GenBank/DDBJ whole genome shotgun (WGS) entry which is preliminary data.</text>
</comment>
<organism evidence="2 3">
    <name type="scientific">Crateriforma conspicua</name>
    <dbReference type="NCBI Taxonomy" id="2527996"/>
    <lineage>
        <taxon>Bacteria</taxon>
        <taxon>Pseudomonadati</taxon>
        <taxon>Planctomycetota</taxon>
        <taxon>Planctomycetia</taxon>
        <taxon>Planctomycetales</taxon>
        <taxon>Planctomycetaceae</taxon>
        <taxon>Crateriforma</taxon>
    </lineage>
</organism>
<reference evidence="2 3" key="1">
    <citation type="submission" date="2019-02" db="EMBL/GenBank/DDBJ databases">
        <title>Deep-cultivation of Planctomycetes and their phenomic and genomic characterization uncovers novel biology.</title>
        <authorList>
            <person name="Wiegand S."/>
            <person name="Jogler M."/>
            <person name="Boedeker C."/>
            <person name="Pinto D."/>
            <person name="Vollmers J."/>
            <person name="Rivas-Marin E."/>
            <person name="Kohn T."/>
            <person name="Peeters S.H."/>
            <person name="Heuer A."/>
            <person name="Rast P."/>
            <person name="Oberbeckmann S."/>
            <person name="Bunk B."/>
            <person name="Jeske O."/>
            <person name="Meyerdierks A."/>
            <person name="Storesund J.E."/>
            <person name="Kallscheuer N."/>
            <person name="Luecker S."/>
            <person name="Lage O.M."/>
            <person name="Pohl T."/>
            <person name="Merkel B.J."/>
            <person name="Hornburger P."/>
            <person name="Mueller R.-W."/>
            <person name="Bruemmer F."/>
            <person name="Labrenz M."/>
            <person name="Spormann A.M."/>
            <person name="Op Den Camp H."/>
            <person name="Overmann J."/>
            <person name="Amann R."/>
            <person name="Jetten M.S.M."/>
            <person name="Mascher T."/>
            <person name="Medema M.H."/>
            <person name="Devos D.P."/>
            <person name="Kaster A.-K."/>
            <person name="Ovreas L."/>
            <person name="Rohde M."/>
            <person name="Galperin M.Y."/>
            <person name="Jogler C."/>
        </authorList>
    </citation>
    <scope>NUCLEOTIDE SEQUENCE [LARGE SCALE GENOMIC DNA]</scope>
    <source>
        <strain evidence="2 3">V7</strain>
    </source>
</reference>